<dbReference type="PANTHER" id="PTHR24322">
    <property type="entry name" value="PKSB"/>
    <property type="match status" value="1"/>
</dbReference>
<dbReference type="EMBL" id="KB096830">
    <property type="protein sequence ID" value="ESO01126.1"/>
    <property type="molecule type" value="Genomic_DNA"/>
</dbReference>
<evidence type="ECO:0000256" key="1">
    <source>
        <dbReference type="ARBA" id="ARBA00006484"/>
    </source>
</evidence>
<dbReference type="CTD" id="20205275"/>
<dbReference type="STRING" id="6412.T1F8X6"/>
<dbReference type="GO" id="GO:0005811">
    <property type="term" value="C:lipid droplet"/>
    <property type="evidence" value="ECO:0000318"/>
    <property type="project" value="GO_Central"/>
</dbReference>
<dbReference type="GO" id="GO:0016616">
    <property type="term" value="F:oxidoreductase activity, acting on the CH-OH group of donors, NAD or NADP as acceptor"/>
    <property type="evidence" value="ECO:0000318"/>
    <property type="project" value="GO_Central"/>
</dbReference>
<dbReference type="KEGG" id="hro:HELRODRAFT_175156"/>
<dbReference type="InterPro" id="IPR002347">
    <property type="entry name" value="SDR_fam"/>
</dbReference>
<reference evidence="7" key="1">
    <citation type="submission" date="2012-12" db="EMBL/GenBank/DDBJ databases">
        <authorList>
            <person name="Hellsten U."/>
            <person name="Grimwood J."/>
            <person name="Chapman J.A."/>
            <person name="Shapiro H."/>
            <person name="Aerts A."/>
            <person name="Otillar R.P."/>
            <person name="Terry A.Y."/>
            <person name="Boore J.L."/>
            <person name="Simakov O."/>
            <person name="Marletaz F."/>
            <person name="Cho S.-J."/>
            <person name="Edsinger-Gonzales E."/>
            <person name="Havlak P."/>
            <person name="Kuo D.-H."/>
            <person name="Larsson T."/>
            <person name="Lv J."/>
            <person name="Arendt D."/>
            <person name="Savage R."/>
            <person name="Osoegawa K."/>
            <person name="de Jong P."/>
            <person name="Lindberg D.R."/>
            <person name="Seaver E.C."/>
            <person name="Weisblat D.A."/>
            <person name="Putnam N.H."/>
            <person name="Grigoriev I.V."/>
            <person name="Rokhsar D.S."/>
        </authorList>
    </citation>
    <scope>NUCLEOTIDE SEQUENCE</scope>
</reference>
<dbReference type="CDD" id="cd05339">
    <property type="entry name" value="17beta-HSDXI-like_SDR_c"/>
    <property type="match status" value="1"/>
</dbReference>
<dbReference type="PRINTS" id="PR00080">
    <property type="entry name" value="SDRFAMILY"/>
</dbReference>
<dbReference type="RefSeq" id="XP_009020838.1">
    <property type="nucleotide sequence ID" value="XM_009022590.1"/>
</dbReference>
<gene>
    <name evidence="6" type="primary">20205275</name>
    <name evidence="5" type="ORF">HELRODRAFT_175156</name>
</gene>
<dbReference type="EnsemblMetazoa" id="HelroT175156">
    <property type="protein sequence ID" value="HelroP175156"/>
    <property type="gene ID" value="HelroG175156"/>
</dbReference>
<evidence type="ECO:0000256" key="3">
    <source>
        <dbReference type="ARBA" id="ARBA00023027"/>
    </source>
</evidence>
<dbReference type="PRINTS" id="PR00081">
    <property type="entry name" value="GDHRDH"/>
</dbReference>
<dbReference type="FunFam" id="3.40.50.720:FF:000202">
    <property type="entry name" value="Short-chain dehydrogenase/reductase family 16C member 6"/>
    <property type="match status" value="1"/>
</dbReference>
<comment type="similarity">
    <text evidence="1 4">Belongs to the short-chain dehydrogenases/reductases (SDR) family.</text>
</comment>
<evidence type="ECO:0000313" key="6">
    <source>
        <dbReference type="EnsemblMetazoa" id="HelroP175156"/>
    </source>
</evidence>
<dbReference type="OrthoDB" id="10253736at2759"/>
<protein>
    <recommendedName>
        <fullName evidence="8">Epidermal retinol dehydrogenase 2</fullName>
    </recommendedName>
</protein>
<evidence type="ECO:0000256" key="4">
    <source>
        <dbReference type="RuleBase" id="RU000363"/>
    </source>
</evidence>
<name>T1F8X6_HELRO</name>
<organism evidence="6 7">
    <name type="scientific">Helobdella robusta</name>
    <name type="common">Californian leech</name>
    <dbReference type="NCBI Taxonomy" id="6412"/>
    <lineage>
        <taxon>Eukaryota</taxon>
        <taxon>Metazoa</taxon>
        <taxon>Spiralia</taxon>
        <taxon>Lophotrochozoa</taxon>
        <taxon>Annelida</taxon>
        <taxon>Clitellata</taxon>
        <taxon>Hirudinea</taxon>
        <taxon>Rhynchobdellida</taxon>
        <taxon>Glossiphoniidae</taxon>
        <taxon>Helobdella</taxon>
    </lineage>
</organism>
<dbReference type="Pfam" id="PF00106">
    <property type="entry name" value="adh_short"/>
    <property type="match status" value="1"/>
</dbReference>
<evidence type="ECO:0000256" key="2">
    <source>
        <dbReference type="ARBA" id="ARBA00023002"/>
    </source>
</evidence>
<dbReference type="PANTHER" id="PTHR24322:SF736">
    <property type="entry name" value="RETINOL DEHYDROGENASE 10"/>
    <property type="match status" value="1"/>
</dbReference>
<dbReference type="AlphaFoldDB" id="T1F8X6"/>
<evidence type="ECO:0008006" key="8">
    <source>
        <dbReference type="Google" id="ProtNLM"/>
    </source>
</evidence>
<keyword evidence="7" id="KW-1185">Reference proteome</keyword>
<dbReference type="GeneID" id="20205275"/>
<dbReference type="InParanoid" id="T1F8X6"/>
<accession>T1F8X6</accession>
<dbReference type="SUPFAM" id="SSF51735">
    <property type="entry name" value="NAD(P)-binding Rossmann-fold domains"/>
    <property type="match status" value="1"/>
</dbReference>
<dbReference type="FunCoup" id="T1F8X6">
    <property type="interactions" value="123"/>
</dbReference>
<dbReference type="InterPro" id="IPR036291">
    <property type="entry name" value="NAD(P)-bd_dom_sf"/>
</dbReference>
<dbReference type="HOGENOM" id="CLU_010194_2_5_1"/>
<evidence type="ECO:0000313" key="5">
    <source>
        <dbReference type="EMBL" id="ESO01126.1"/>
    </source>
</evidence>
<dbReference type="eggNOG" id="KOG1201">
    <property type="taxonomic scope" value="Eukaryota"/>
</dbReference>
<reference evidence="6" key="3">
    <citation type="submission" date="2015-06" db="UniProtKB">
        <authorList>
            <consortium name="EnsemblMetazoa"/>
        </authorList>
    </citation>
    <scope>IDENTIFICATION</scope>
</reference>
<dbReference type="Proteomes" id="UP000015101">
    <property type="component" value="Unassembled WGS sequence"/>
</dbReference>
<evidence type="ECO:0000313" key="7">
    <source>
        <dbReference type="Proteomes" id="UP000015101"/>
    </source>
</evidence>
<sequence length="307" mass="33949">MAGDNVLVEFFKLIYTILFSILESIFYCFVSKKEKSVTDEIALVTGAGSGIGRLIAIELSKRGCILLLLDINPVSLEETASIIRNSKGKSYKYVCDLSIRQNIHDTMAKIAKDIGDVDILINNAGIVTGKSILDASDEEIEKTLDINLMAHFWLIRSVLPSMLARNHGHIVTIASVAGLAGINKMTDYSASKFGAVGLDDSLRQEIIHLNKTGVKTTCICPYYINTGMFHGVKTKFPKITPILKPEYVSHKIVKAILTDQVILVIPKIIHLLLMLKSLLPTRGFQAVCDFFEVNKDMASFRGRRGNM</sequence>
<dbReference type="Gene3D" id="3.40.50.720">
    <property type="entry name" value="NAD(P)-binding Rossmann-like Domain"/>
    <property type="match status" value="1"/>
</dbReference>
<proteinExistence type="inferred from homology"/>
<keyword evidence="2" id="KW-0560">Oxidoreductase</keyword>
<keyword evidence="3" id="KW-0520">NAD</keyword>
<reference evidence="5 7" key="2">
    <citation type="journal article" date="2013" name="Nature">
        <title>Insights into bilaterian evolution from three spiralian genomes.</title>
        <authorList>
            <person name="Simakov O."/>
            <person name="Marletaz F."/>
            <person name="Cho S.J."/>
            <person name="Edsinger-Gonzales E."/>
            <person name="Havlak P."/>
            <person name="Hellsten U."/>
            <person name="Kuo D.H."/>
            <person name="Larsson T."/>
            <person name="Lv J."/>
            <person name="Arendt D."/>
            <person name="Savage R."/>
            <person name="Osoegawa K."/>
            <person name="de Jong P."/>
            <person name="Grimwood J."/>
            <person name="Chapman J.A."/>
            <person name="Shapiro H."/>
            <person name="Aerts A."/>
            <person name="Otillar R.P."/>
            <person name="Terry A.Y."/>
            <person name="Boore J.L."/>
            <person name="Grigoriev I.V."/>
            <person name="Lindberg D.R."/>
            <person name="Seaver E.C."/>
            <person name="Weisblat D.A."/>
            <person name="Putnam N.H."/>
            <person name="Rokhsar D.S."/>
        </authorList>
    </citation>
    <scope>NUCLEOTIDE SEQUENCE</scope>
</reference>
<dbReference type="EMBL" id="AMQM01005157">
    <property type="status" value="NOT_ANNOTATED_CDS"/>
    <property type="molecule type" value="Genomic_DNA"/>
</dbReference>
<dbReference type="OMA" id="CANAGES"/>